<keyword evidence="3" id="KW-1185">Reference proteome</keyword>
<feature type="region of interest" description="Disordered" evidence="1">
    <location>
        <begin position="108"/>
        <end position="209"/>
    </location>
</feature>
<dbReference type="EMBL" id="CAUYUJ010018908">
    <property type="protein sequence ID" value="CAK0887206.1"/>
    <property type="molecule type" value="Genomic_DNA"/>
</dbReference>
<evidence type="ECO:0000256" key="1">
    <source>
        <dbReference type="SAM" id="MobiDB-lite"/>
    </source>
</evidence>
<evidence type="ECO:0000313" key="2">
    <source>
        <dbReference type="EMBL" id="CAK0887206.1"/>
    </source>
</evidence>
<name>A0ABN9WPL1_9DINO</name>
<feature type="compositionally biased region" description="Low complexity" evidence="1">
    <location>
        <begin position="442"/>
        <end position="452"/>
    </location>
</feature>
<sequence length="478" mass="51881">MSGRKPSAPIDEPALDKLSSELATIWTSATRLPSTLDNCETIVAKREAAQIMHAHSDTLSFQKHDAQKLMRLVLKRARGSRGTNLNPDYEEQWAEKMAEVLRDMLRKVKQSQRPDRSQPTWVSQVFGTAPPMEGETEIFEEDSAGVDGDDPDEDDPGCGGLQDDTESAEQPPDGTESSEEPPAGGWMQGKTTAAATPAAASAEDFAHDYDPEHRRARRCKGVKGQKEYADIYVDEGSTKADFCKAKWGDMVHAVSHVAVEEFEAWREAEFLKKKRALFKMTSDTLKGELTLAKKLDKIHGIVFLVHQLNEGETKPRQVFQFILGKSHCNSAREKAVAMLTDLVTKYAEGAIKHEDIGYHKKTIINKIGICKEDPPPKSTPKITDAATPVAKKRPAAAAGSDRSSAKCPKTASEPGGGAAPAEKADLSTPVVAAETKANGGDKAATSQKAAVSKSKKAAMPKGFGFDEPLMDTDSESDF</sequence>
<feature type="compositionally biased region" description="Polar residues" evidence="1">
    <location>
        <begin position="117"/>
        <end position="126"/>
    </location>
</feature>
<proteinExistence type="predicted"/>
<reference evidence="2" key="1">
    <citation type="submission" date="2023-10" db="EMBL/GenBank/DDBJ databases">
        <authorList>
            <person name="Chen Y."/>
            <person name="Shah S."/>
            <person name="Dougan E. K."/>
            <person name="Thang M."/>
            <person name="Chan C."/>
        </authorList>
    </citation>
    <scope>NUCLEOTIDE SEQUENCE [LARGE SCALE GENOMIC DNA]</scope>
</reference>
<evidence type="ECO:0000313" key="3">
    <source>
        <dbReference type="Proteomes" id="UP001189429"/>
    </source>
</evidence>
<feature type="compositionally biased region" description="Acidic residues" evidence="1">
    <location>
        <begin position="134"/>
        <end position="156"/>
    </location>
</feature>
<accession>A0ABN9WPL1</accession>
<comment type="caution">
    <text evidence="2">The sequence shown here is derived from an EMBL/GenBank/DDBJ whole genome shotgun (WGS) entry which is preliminary data.</text>
</comment>
<gene>
    <name evidence="2" type="ORF">PCOR1329_LOCUS68327</name>
</gene>
<feature type="compositionally biased region" description="Low complexity" evidence="1">
    <location>
        <begin position="191"/>
        <end position="202"/>
    </location>
</feature>
<feature type="region of interest" description="Disordered" evidence="1">
    <location>
        <begin position="369"/>
        <end position="478"/>
    </location>
</feature>
<organism evidence="2 3">
    <name type="scientific">Prorocentrum cordatum</name>
    <dbReference type="NCBI Taxonomy" id="2364126"/>
    <lineage>
        <taxon>Eukaryota</taxon>
        <taxon>Sar</taxon>
        <taxon>Alveolata</taxon>
        <taxon>Dinophyceae</taxon>
        <taxon>Prorocentrales</taxon>
        <taxon>Prorocentraceae</taxon>
        <taxon>Prorocentrum</taxon>
    </lineage>
</organism>
<protein>
    <submittedName>
        <fullName evidence="2">Uncharacterized protein</fullName>
    </submittedName>
</protein>
<dbReference type="Proteomes" id="UP001189429">
    <property type="component" value="Unassembled WGS sequence"/>
</dbReference>
<feature type="compositionally biased region" description="Acidic residues" evidence="1">
    <location>
        <begin position="468"/>
        <end position="478"/>
    </location>
</feature>